<dbReference type="GO" id="GO:0001819">
    <property type="term" value="P:positive regulation of cytokine production"/>
    <property type="evidence" value="ECO:0007669"/>
    <property type="project" value="TreeGrafter"/>
</dbReference>
<keyword evidence="4" id="KW-0964">Secreted</keyword>
<dbReference type="PRINTS" id="PR01948">
    <property type="entry name" value="INTLKN15BIRD"/>
</dbReference>
<keyword evidence="9" id="KW-1185">Reference proteome</keyword>
<evidence type="ECO:0000256" key="6">
    <source>
        <dbReference type="ARBA" id="ARBA00023157"/>
    </source>
</evidence>
<dbReference type="GO" id="GO:0042119">
    <property type="term" value="P:neutrophil activation"/>
    <property type="evidence" value="ECO:0007669"/>
    <property type="project" value="TreeGrafter"/>
</dbReference>
<dbReference type="AlphaFoldDB" id="A0A2I0MGT0"/>
<dbReference type="Pfam" id="PF02372">
    <property type="entry name" value="IL15"/>
    <property type="match status" value="1"/>
</dbReference>
<dbReference type="PRINTS" id="PR01930">
    <property type="entry name" value="INTRLEUKIN15"/>
</dbReference>
<gene>
    <name evidence="8" type="primary">IL15</name>
    <name evidence="8" type="ORF">A306_00006987</name>
</gene>
<dbReference type="PANTHER" id="PTHR14356:SF3">
    <property type="entry name" value="INTERLEUKIN-15"/>
    <property type="match status" value="1"/>
</dbReference>
<evidence type="ECO:0000256" key="1">
    <source>
        <dbReference type="ARBA" id="ARBA00004613"/>
    </source>
</evidence>
<dbReference type="GO" id="GO:0005125">
    <property type="term" value="F:cytokine activity"/>
    <property type="evidence" value="ECO:0007669"/>
    <property type="project" value="UniProtKB-KW"/>
</dbReference>
<evidence type="ECO:0000256" key="5">
    <source>
        <dbReference type="ARBA" id="ARBA00022729"/>
    </source>
</evidence>
<reference evidence="8 9" key="1">
    <citation type="journal article" date="2013" name="Science">
        <title>Genomic diversity and evolution of the head crest in the rock pigeon.</title>
        <authorList>
            <person name="Shapiro M.D."/>
            <person name="Kronenberg Z."/>
            <person name="Li C."/>
            <person name="Domyan E.T."/>
            <person name="Pan H."/>
            <person name="Campbell M."/>
            <person name="Tan H."/>
            <person name="Huff C.D."/>
            <person name="Hu H."/>
            <person name="Vickrey A.I."/>
            <person name="Nielsen S.C."/>
            <person name="Stringham S.A."/>
            <person name="Hu H."/>
            <person name="Willerslev E."/>
            <person name="Gilbert M.T."/>
            <person name="Yandell M."/>
            <person name="Zhang G."/>
            <person name="Wang J."/>
        </authorList>
    </citation>
    <scope>NUCLEOTIDE SEQUENCE [LARGE SCALE GENOMIC DNA]</scope>
    <source>
        <tissue evidence="8">Blood</tissue>
    </source>
</reference>
<evidence type="ECO:0000256" key="3">
    <source>
        <dbReference type="ARBA" id="ARBA00022514"/>
    </source>
</evidence>
<name>A0A2I0MGT0_COLLI</name>
<dbReference type="InParanoid" id="A0A2I0MGT0"/>
<evidence type="ECO:0000313" key="8">
    <source>
        <dbReference type="EMBL" id="PKK28877.1"/>
    </source>
</evidence>
<comment type="caution">
    <text evidence="8">The sequence shown here is derived from an EMBL/GenBank/DDBJ whole genome shotgun (WGS) entry which is preliminary data.</text>
</comment>
<dbReference type="InterPro" id="IPR009079">
    <property type="entry name" value="4_helix_cytokine-like_core"/>
</dbReference>
<organism evidence="8 9">
    <name type="scientific">Columba livia</name>
    <name type="common">Rock dove</name>
    <dbReference type="NCBI Taxonomy" id="8932"/>
    <lineage>
        <taxon>Eukaryota</taxon>
        <taxon>Metazoa</taxon>
        <taxon>Chordata</taxon>
        <taxon>Craniata</taxon>
        <taxon>Vertebrata</taxon>
        <taxon>Euteleostomi</taxon>
        <taxon>Archelosauria</taxon>
        <taxon>Archosauria</taxon>
        <taxon>Dinosauria</taxon>
        <taxon>Saurischia</taxon>
        <taxon>Theropoda</taxon>
        <taxon>Coelurosauria</taxon>
        <taxon>Aves</taxon>
        <taxon>Neognathae</taxon>
        <taxon>Neoaves</taxon>
        <taxon>Columbimorphae</taxon>
        <taxon>Columbiformes</taxon>
        <taxon>Columbidae</taxon>
        <taxon>Columba</taxon>
    </lineage>
</organism>
<dbReference type="STRING" id="8932.A0A2I0MGT0"/>
<evidence type="ECO:0000256" key="4">
    <source>
        <dbReference type="ARBA" id="ARBA00022525"/>
    </source>
</evidence>
<proteinExistence type="inferred from homology"/>
<dbReference type="GO" id="GO:0050778">
    <property type="term" value="P:positive regulation of immune response"/>
    <property type="evidence" value="ECO:0007669"/>
    <property type="project" value="TreeGrafter"/>
</dbReference>
<dbReference type="Proteomes" id="UP000053872">
    <property type="component" value="Unassembled WGS sequence"/>
</dbReference>
<dbReference type="Gene3D" id="1.20.1250.70">
    <property type="entry name" value="Interleukin-15/Interleukin-21"/>
    <property type="match status" value="1"/>
</dbReference>
<dbReference type="SUPFAM" id="SSF47266">
    <property type="entry name" value="4-helical cytokines"/>
    <property type="match status" value="1"/>
</dbReference>
<evidence type="ECO:0000256" key="7">
    <source>
        <dbReference type="RuleBase" id="RU003453"/>
    </source>
</evidence>
<keyword evidence="5" id="KW-0732">Signal</keyword>
<comment type="similarity">
    <text evidence="2 7">Belongs to the IL-15/IL-21 family.</text>
</comment>
<protein>
    <recommendedName>
        <fullName evidence="7">Interleukin</fullName>
    </recommendedName>
</protein>
<sequence length="321" mass="36531">MSNCWKFLCSGSDSKPDHLQELILVAVFHFGAFSAEQMLDLSVGPQDEVHRGAKKWQQAASGCGEEVELEHKATVFASKICNSSELWGWSVCCCHWSKLHPNFFCANLFTASPRLVPHCTFLIQILASVLSNVPAGRMLGTAWPPQNSAEALSRLESQKTHLKSICLQYQLYLLLNSHFSCLLKNEMRLIIFFLCAYLPKTAAGHCKWAEVLKDLEQIKTSKDIDVSLYTANTDEDKECQEPIMRCFFLEMKVIVQECYIKNCSKTQDVLNIWKNGNASLENNKSNSTTSAKCKECEEYEEKNFTEFIQSFVKVIQRECRH</sequence>
<evidence type="ECO:0000256" key="2">
    <source>
        <dbReference type="ARBA" id="ARBA00006050"/>
    </source>
</evidence>
<dbReference type="InterPro" id="IPR020451">
    <property type="entry name" value="IL-15_avian"/>
</dbReference>
<evidence type="ECO:0000313" key="9">
    <source>
        <dbReference type="Proteomes" id="UP000053872"/>
    </source>
</evidence>
<dbReference type="GO" id="GO:0006955">
    <property type="term" value="P:immune response"/>
    <property type="evidence" value="ECO:0007669"/>
    <property type="project" value="InterPro"/>
</dbReference>
<comment type="subcellular location">
    <subcellularLocation>
        <location evidence="1">Secreted</location>
    </subcellularLocation>
</comment>
<dbReference type="PANTHER" id="PTHR14356">
    <property type="entry name" value="INTERLEUKIN-15-RELATED"/>
    <property type="match status" value="1"/>
</dbReference>
<keyword evidence="6" id="KW-1015">Disulfide bond</keyword>
<dbReference type="InterPro" id="IPR003443">
    <property type="entry name" value="IL-15/IL-21_fam"/>
</dbReference>
<dbReference type="EMBL" id="AKCR02000013">
    <property type="protein sequence ID" value="PKK28877.1"/>
    <property type="molecule type" value="Genomic_DNA"/>
</dbReference>
<dbReference type="GO" id="GO:0005126">
    <property type="term" value="F:cytokine receptor binding"/>
    <property type="evidence" value="ECO:0007669"/>
    <property type="project" value="InterPro"/>
</dbReference>
<dbReference type="GO" id="GO:0042102">
    <property type="term" value="P:positive regulation of T cell proliferation"/>
    <property type="evidence" value="ECO:0007669"/>
    <property type="project" value="TreeGrafter"/>
</dbReference>
<dbReference type="InterPro" id="IPR020439">
    <property type="entry name" value="IL-15"/>
</dbReference>
<dbReference type="GO" id="GO:0005615">
    <property type="term" value="C:extracellular space"/>
    <property type="evidence" value="ECO:0007669"/>
    <property type="project" value="UniProtKB-KW"/>
</dbReference>
<keyword evidence="3 7" id="KW-0202">Cytokine</keyword>
<accession>A0A2I0MGT0</accession>